<organism evidence="1 2">
    <name type="scientific">Actinoplanes regularis</name>
    <dbReference type="NCBI Taxonomy" id="52697"/>
    <lineage>
        <taxon>Bacteria</taxon>
        <taxon>Bacillati</taxon>
        <taxon>Actinomycetota</taxon>
        <taxon>Actinomycetes</taxon>
        <taxon>Micromonosporales</taxon>
        <taxon>Micromonosporaceae</taxon>
        <taxon>Actinoplanes</taxon>
    </lineage>
</organism>
<keyword evidence="2" id="KW-1185">Reference proteome</keyword>
<accession>A0A239D283</accession>
<dbReference type="Proteomes" id="UP000198415">
    <property type="component" value="Unassembled WGS sequence"/>
</dbReference>
<proteinExistence type="predicted"/>
<sequence>MYPHRVLVVLTTTSAVLFGGTDPAAAATAPNRATVLDSFTQITAGSFDAWNSARQDQGKWSSYDFDWHTDYCSDSPDRPLRFDFRLPCWRHDFGYRNYESTGGFRANKRRVDAAFYADLKRKCSTYPSASQRSCNSLAWIYYRAVSIFGTLAPIHPGDVTATAGVVR</sequence>
<reference evidence="1 2" key="1">
    <citation type="submission" date="2017-06" db="EMBL/GenBank/DDBJ databases">
        <authorList>
            <person name="Kim H.J."/>
            <person name="Triplett B.A."/>
        </authorList>
    </citation>
    <scope>NUCLEOTIDE SEQUENCE [LARGE SCALE GENOMIC DNA]</scope>
    <source>
        <strain evidence="1 2">DSM 43151</strain>
    </source>
</reference>
<dbReference type="GO" id="GO:0050482">
    <property type="term" value="P:arachidonate secretion"/>
    <property type="evidence" value="ECO:0007669"/>
    <property type="project" value="InterPro"/>
</dbReference>
<dbReference type="OrthoDB" id="290927at2"/>
<dbReference type="AlphaFoldDB" id="A0A239D283"/>
<evidence type="ECO:0000313" key="2">
    <source>
        <dbReference type="Proteomes" id="UP000198415"/>
    </source>
</evidence>
<dbReference type="Pfam" id="PF09056">
    <property type="entry name" value="Phospholip_A2_3"/>
    <property type="match status" value="1"/>
</dbReference>
<protein>
    <submittedName>
        <fullName evidence="1">Phospholipase A2</fullName>
    </submittedName>
</protein>
<dbReference type="GO" id="GO:0006644">
    <property type="term" value="P:phospholipid metabolic process"/>
    <property type="evidence" value="ECO:0007669"/>
    <property type="project" value="InterPro"/>
</dbReference>
<evidence type="ECO:0000313" key="1">
    <source>
        <dbReference type="EMBL" id="SNS25971.1"/>
    </source>
</evidence>
<dbReference type="EMBL" id="FZNR01000012">
    <property type="protein sequence ID" value="SNS25971.1"/>
    <property type="molecule type" value="Genomic_DNA"/>
</dbReference>
<gene>
    <name evidence="1" type="ORF">SAMN06264365_112203</name>
</gene>
<name>A0A239D283_9ACTN</name>
<dbReference type="RefSeq" id="WP_089296282.1">
    <property type="nucleotide sequence ID" value="NZ_BOMU01000063.1"/>
</dbReference>
<dbReference type="InterPro" id="IPR015141">
    <property type="entry name" value="PLipase_A2_prok/fun"/>
</dbReference>
<dbReference type="Gene3D" id="1.20.90.10">
    <property type="entry name" value="Phospholipase A2 domain"/>
    <property type="match status" value="1"/>
</dbReference>
<dbReference type="SUPFAM" id="SSF48619">
    <property type="entry name" value="Phospholipase A2, PLA2"/>
    <property type="match status" value="1"/>
</dbReference>
<dbReference type="InterPro" id="IPR036444">
    <property type="entry name" value="PLipase_A2_dom_sf"/>
</dbReference>
<dbReference type="GO" id="GO:0004623">
    <property type="term" value="F:phospholipase A2 activity"/>
    <property type="evidence" value="ECO:0007669"/>
    <property type="project" value="InterPro"/>
</dbReference>